<dbReference type="Proteomes" id="UP000574769">
    <property type="component" value="Unassembled WGS sequence"/>
</dbReference>
<protein>
    <submittedName>
        <fullName evidence="2">Uncharacterized protein</fullName>
    </submittedName>
</protein>
<gene>
    <name evidence="2" type="ORF">GGQ96_002471</name>
</gene>
<sequence length="305" mass="32765">MSDTMIDQAMADATAPDPEGSVSRWSKILAPIVSLSILGAVVWQLRGLDLAHLWALLPRGVGFWLVFLLYYMAGPIADWVIFRRLWGLPLSGFVPLLRKLVGNELLLGYIGEVYFYAWARRHMAAGTAPFGAIKDVTILSALVGNGTTLAMVLVAAPLVGSLDLGISGSTLLWSIGLVIGLSLVLLLLRRQLFTLPAPTLWMISGVHLLRTIATTVLAALMWHLMLPGVAVRWWLVLATLRLLVARLPLLPNKDLVFAGLAALLVGKDAGVAEAMTLMATLILAAHLLVGMVLGAGGLFAAARRR</sequence>
<feature type="transmembrane region" description="Helical" evidence="1">
    <location>
        <begin position="60"/>
        <end position="81"/>
    </location>
</feature>
<feature type="transmembrane region" description="Helical" evidence="1">
    <location>
        <begin position="28"/>
        <end position="48"/>
    </location>
</feature>
<evidence type="ECO:0000256" key="1">
    <source>
        <dbReference type="SAM" id="Phobius"/>
    </source>
</evidence>
<name>A0A7W7F0G9_9SPHN</name>
<feature type="transmembrane region" description="Helical" evidence="1">
    <location>
        <begin position="200"/>
        <end position="225"/>
    </location>
</feature>
<proteinExistence type="predicted"/>
<keyword evidence="1" id="KW-0472">Membrane</keyword>
<comment type="caution">
    <text evidence="2">The sequence shown here is derived from an EMBL/GenBank/DDBJ whole genome shotgun (WGS) entry which is preliminary data.</text>
</comment>
<feature type="transmembrane region" description="Helical" evidence="1">
    <location>
        <begin position="281"/>
        <end position="302"/>
    </location>
</feature>
<reference evidence="2 3" key="1">
    <citation type="submission" date="2020-08" db="EMBL/GenBank/DDBJ databases">
        <title>Genomic Encyclopedia of Type Strains, Phase IV (KMG-IV): sequencing the most valuable type-strain genomes for metagenomic binning, comparative biology and taxonomic classification.</title>
        <authorList>
            <person name="Goeker M."/>
        </authorList>
    </citation>
    <scope>NUCLEOTIDE SEQUENCE [LARGE SCALE GENOMIC DNA]</scope>
    <source>
        <strain evidence="2 3">DSM 15867</strain>
    </source>
</reference>
<dbReference type="AlphaFoldDB" id="A0A7W7F0G9"/>
<feature type="transmembrane region" description="Helical" evidence="1">
    <location>
        <begin position="171"/>
        <end position="188"/>
    </location>
</feature>
<dbReference type="RefSeq" id="WP_184114983.1">
    <property type="nucleotide sequence ID" value="NZ_JACHNY010000004.1"/>
</dbReference>
<feature type="transmembrane region" description="Helical" evidence="1">
    <location>
        <begin position="101"/>
        <end position="119"/>
    </location>
</feature>
<evidence type="ECO:0000313" key="2">
    <source>
        <dbReference type="EMBL" id="MBB4618335.1"/>
    </source>
</evidence>
<keyword evidence="1" id="KW-1133">Transmembrane helix</keyword>
<feature type="transmembrane region" description="Helical" evidence="1">
    <location>
        <begin position="139"/>
        <end position="159"/>
    </location>
</feature>
<organism evidence="2 3">
    <name type="scientific">Sphingomonas abaci</name>
    <dbReference type="NCBI Taxonomy" id="237611"/>
    <lineage>
        <taxon>Bacteria</taxon>
        <taxon>Pseudomonadati</taxon>
        <taxon>Pseudomonadota</taxon>
        <taxon>Alphaproteobacteria</taxon>
        <taxon>Sphingomonadales</taxon>
        <taxon>Sphingomonadaceae</taxon>
        <taxon>Sphingomonas</taxon>
    </lineage>
</organism>
<keyword evidence="1" id="KW-0812">Transmembrane</keyword>
<evidence type="ECO:0000313" key="3">
    <source>
        <dbReference type="Proteomes" id="UP000574769"/>
    </source>
</evidence>
<dbReference type="EMBL" id="JACHNY010000004">
    <property type="protein sequence ID" value="MBB4618335.1"/>
    <property type="molecule type" value="Genomic_DNA"/>
</dbReference>
<keyword evidence="3" id="KW-1185">Reference proteome</keyword>
<accession>A0A7W7F0G9</accession>